<evidence type="ECO:0000256" key="9">
    <source>
        <dbReference type="RuleBase" id="RU004395"/>
    </source>
</evidence>
<keyword evidence="5 8" id="KW-0479">Metal-binding</keyword>
<feature type="binding site" evidence="8">
    <location>
        <begin position="11"/>
        <end position="13"/>
    </location>
    <ligand>
        <name>4-CDP-2-C-methyl-D-erythritol 2-phosphate</name>
        <dbReference type="ChEBI" id="CHEBI:57919"/>
    </ligand>
</feature>
<keyword evidence="7 8" id="KW-0456">Lyase</keyword>
<feature type="binding site" evidence="8">
    <location>
        <position position="145"/>
    </location>
    <ligand>
        <name>4-CDP-2-C-methyl-D-erythritol 2-phosphate</name>
        <dbReference type="ChEBI" id="CHEBI:57919"/>
    </ligand>
</feature>
<feature type="site" description="Transition state stabilizer" evidence="8">
    <location>
        <position position="136"/>
    </location>
</feature>
<feature type="binding site" evidence="8">
    <location>
        <begin position="135"/>
        <end position="138"/>
    </location>
    <ligand>
        <name>4-CDP-2-C-methyl-D-erythritol 2-phosphate</name>
        <dbReference type="ChEBI" id="CHEBI:57919"/>
    </ligand>
</feature>
<dbReference type="GO" id="GO:0008685">
    <property type="term" value="F:2-C-methyl-D-erythritol 2,4-cyclodiphosphate synthase activity"/>
    <property type="evidence" value="ECO:0007669"/>
    <property type="project" value="UniProtKB-UniRule"/>
</dbReference>
<proteinExistence type="inferred from homology"/>
<dbReference type="PANTHER" id="PTHR43181">
    <property type="entry name" value="2-C-METHYL-D-ERYTHRITOL 2,4-CYCLODIPHOSPHATE SYNTHASE, CHLOROPLASTIC"/>
    <property type="match status" value="1"/>
</dbReference>
<evidence type="ECO:0000259" key="10">
    <source>
        <dbReference type="Pfam" id="PF02542"/>
    </source>
</evidence>
<dbReference type="Proteomes" id="UP000515472">
    <property type="component" value="Chromosome"/>
</dbReference>
<feature type="binding site" evidence="8">
    <location>
        <begin position="59"/>
        <end position="61"/>
    </location>
    <ligand>
        <name>4-CDP-2-C-methyl-D-erythritol 2-phosphate</name>
        <dbReference type="ChEBI" id="CHEBI:57919"/>
    </ligand>
</feature>
<gene>
    <name evidence="8" type="primary">ispF</name>
    <name evidence="11" type="ORF">GEOBRER4_n3835</name>
</gene>
<dbReference type="GO" id="GO:0046872">
    <property type="term" value="F:metal ion binding"/>
    <property type="evidence" value="ECO:0007669"/>
    <property type="project" value="UniProtKB-KW"/>
</dbReference>
<evidence type="ECO:0000256" key="1">
    <source>
        <dbReference type="ARBA" id="ARBA00000200"/>
    </source>
</evidence>
<dbReference type="Pfam" id="PF02542">
    <property type="entry name" value="YgbB"/>
    <property type="match status" value="1"/>
</dbReference>
<dbReference type="InterPro" id="IPR020555">
    <property type="entry name" value="MECDP_synthase_CS"/>
</dbReference>
<comment type="subunit">
    <text evidence="8">Homotrimer.</text>
</comment>
<comment type="caution">
    <text evidence="8">Lacks conserved residue(s) required for the propagation of feature annotation.</text>
</comment>
<dbReference type="PROSITE" id="PS01350">
    <property type="entry name" value="ISPF"/>
    <property type="match status" value="1"/>
</dbReference>
<organism evidence="11 12">
    <name type="scientific">Citrifermentans bremense</name>
    <dbReference type="NCBI Taxonomy" id="60035"/>
    <lineage>
        <taxon>Bacteria</taxon>
        <taxon>Pseudomonadati</taxon>
        <taxon>Thermodesulfobacteriota</taxon>
        <taxon>Desulfuromonadia</taxon>
        <taxon>Geobacterales</taxon>
        <taxon>Geobacteraceae</taxon>
        <taxon>Citrifermentans</taxon>
    </lineage>
</organism>
<protein>
    <recommendedName>
        <fullName evidence="4 8">2-C-methyl-D-erythritol 2,4-cyclodiphosphate synthase</fullName>
        <shortName evidence="8">MECDP-synthase</shortName>
        <shortName evidence="8">MECPP-synthase</shortName>
        <shortName evidence="8">MECPS</shortName>
        <ecNumber evidence="4 8">4.6.1.12</ecNumber>
    </recommendedName>
</protein>
<dbReference type="SUPFAM" id="SSF69765">
    <property type="entry name" value="IpsF-like"/>
    <property type="match status" value="1"/>
</dbReference>
<dbReference type="UniPathway" id="UPA00056">
    <property type="reaction ID" value="UER00095"/>
</dbReference>
<feature type="binding site" evidence="8">
    <location>
        <position position="45"/>
    </location>
    <ligand>
        <name>a divalent metal cation</name>
        <dbReference type="ChEBI" id="CHEBI:60240"/>
    </ligand>
</feature>
<dbReference type="InterPro" id="IPR036571">
    <property type="entry name" value="MECDP_synthase_sf"/>
</dbReference>
<reference evidence="11 12" key="1">
    <citation type="submission" date="2020-06" db="EMBL/GenBank/DDBJ databases">
        <title>Interaction of electrochemicaly active bacteria, Geobacter bremensis R4 on different carbon anode.</title>
        <authorList>
            <person name="Meng L."/>
            <person name="Yoshida N."/>
        </authorList>
    </citation>
    <scope>NUCLEOTIDE SEQUENCE [LARGE SCALE GENOMIC DNA]</scope>
    <source>
        <strain evidence="11 12">R4</strain>
    </source>
</reference>
<feature type="binding site" evidence="8">
    <location>
        <position position="142"/>
    </location>
    <ligand>
        <name>4-CDP-2-C-methyl-D-erythritol 2-phosphate</name>
        <dbReference type="ChEBI" id="CHEBI:57919"/>
    </ligand>
</feature>
<name>A0A6S6M6A4_9BACT</name>
<feature type="binding site" evidence="8">
    <location>
        <position position="13"/>
    </location>
    <ligand>
        <name>a divalent metal cation</name>
        <dbReference type="ChEBI" id="CHEBI:60240"/>
    </ligand>
</feature>
<dbReference type="GO" id="GO:0019288">
    <property type="term" value="P:isopentenyl diphosphate biosynthetic process, methylerythritol 4-phosphate pathway"/>
    <property type="evidence" value="ECO:0007669"/>
    <property type="project" value="UniProtKB-UniRule"/>
</dbReference>
<comment type="catalytic activity">
    <reaction evidence="1 8 9">
        <text>4-CDP-2-C-methyl-D-erythritol 2-phosphate = 2-C-methyl-D-erythritol 2,4-cyclic diphosphate + CMP</text>
        <dbReference type="Rhea" id="RHEA:23864"/>
        <dbReference type="ChEBI" id="CHEBI:57919"/>
        <dbReference type="ChEBI" id="CHEBI:58483"/>
        <dbReference type="ChEBI" id="CHEBI:60377"/>
        <dbReference type="EC" id="4.6.1.12"/>
    </reaction>
</comment>
<dbReference type="PANTHER" id="PTHR43181:SF1">
    <property type="entry name" value="2-C-METHYL-D-ERYTHRITOL 2,4-CYCLODIPHOSPHATE SYNTHASE, CHLOROPLASTIC"/>
    <property type="match status" value="1"/>
</dbReference>
<comment type="pathway">
    <text evidence="2 8">Isoprenoid biosynthesis; isopentenyl diphosphate biosynthesis via DXP pathway; isopentenyl diphosphate from 1-deoxy-D-xylulose 5-phosphate: step 4/6.</text>
</comment>
<evidence type="ECO:0000256" key="2">
    <source>
        <dbReference type="ARBA" id="ARBA00004709"/>
    </source>
</evidence>
<dbReference type="GO" id="GO:0016114">
    <property type="term" value="P:terpenoid biosynthetic process"/>
    <property type="evidence" value="ECO:0007669"/>
    <property type="project" value="InterPro"/>
</dbReference>
<feature type="site" description="Transition state stabilizer" evidence="8">
    <location>
        <position position="37"/>
    </location>
</feature>
<feature type="domain" description="2-C-methyl-D-erythritol 2,4-cyclodiphosphate synthase" evidence="10">
    <location>
        <begin position="4"/>
        <end position="157"/>
    </location>
</feature>
<dbReference type="InterPro" id="IPR003526">
    <property type="entry name" value="MECDP_synthase"/>
</dbReference>
<dbReference type="CDD" id="cd00554">
    <property type="entry name" value="MECDP_synthase"/>
    <property type="match status" value="1"/>
</dbReference>
<feature type="binding site" evidence="8">
    <location>
        <begin position="64"/>
        <end position="68"/>
    </location>
    <ligand>
        <name>4-CDP-2-C-methyl-D-erythritol 2-phosphate</name>
        <dbReference type="ChEBI" id="CHEBI:57919"/>
    </ligand>
</feature>
<comment type="similarity">
    <text evidence="3 8 9">Belongs to the IspF family.</text>
</comment>
<evidence type="ECO:0000313" key="12">
    <source>
        <dbReference type="Proteomes" id="UP000515472"/>
    </source>
</evidence>
<comment type="cofactor">
    <cofactor evidence="8">
        <name>a divalent metal cation</name>
        <dbReference type="ChEBI" id="CHEBI:60240"/>
    </cofactor>
    <text evidence="8">Binds 1 divalent metal cation per subunit.</text>
</comment>
<dbReference type="EMBL" id="AP023213">
    <property type="protein sequence ID" value="BCG48939.1"/>
    <property type="molecule type" value="Genomic_DNA"/>
</dbReference>
<evidence type="ECO:0000256" key="6">
    <source>
        <dbReference type="ARBA" id="ARBA00023229"/>
    </source>
</evidence>
<evidence type="ECO:0000313" key="11">
    <source>
        <dbReference type="EMBL" id="BCG48939.1"/>
    </source>
</evidence>
<keyword evidence="12" id="KW-1185">Reference proteome</keyword>
<keyword evidence="6 8" id="KW-0414">Isoprene biosynthesis</keyword>
<dbReference type="EC" id="4.6.1.12" evidence="4 8"/>
<dbReference type="KEGG" id="gbn:GEOBRER4_36890"/>
<comment type="function">
    <text evidence="8">Involved in the biosynthesis of isopentenyl diphosphate (IPP) and dimethylallyl diphosphate (DMAPP), two major building blocks of isoprenoid compounds. Catalyzes the conversion of 4-diphosphocytidyl-2-C-methyl-D-erythritol 2-phosphate (CDP-ME2P) to 2-C-methyl-D-erythritol 2,4-cyclodiphosphate (ME-CPP) with a corresponding release of cytidine 5-monophosphate (CMP).</text>
</comment>
<evidence type="ECO:0000256" key="8">
    <source>
        <dbReference type="HAMAP-Rule" id="MF_00107"/>
    </source>
</evidence>
<dbReference type="NCBIfam" id="TIGR00151">
    <property type="entry name" value="ispF"/>
    <property type="match status" value="1"/>
</dbReference>
<evidence type="ECO:0000256" key="4">
    <source>
        <dbReference type="ARBA" id="ARBA00012579"/>
    </source>
</evidence>
<dbReference type="HAMAP" id="MF_00107">
    <property type="entry name" value="IspF"/>
    <property type="match status" value="1"/>
</dbReference>
<feature type="binding site" evidence="8">
    <location>
        <begin position="37"/>
        <end position="38"/>
    </location>
    <ligand>
        <name>4-CDP-2-C-methyl-D-erythritol 2-phosphate</name>
        <dbReference type="ChEBI" id="CHEBI:57919"/>
    </ligand>
</feature>
<dbReference type="FunFam" id="3.30.1330.50:FF:000001">
    <property type="entry name" value="2-C-methyl-D-erythritol 2,4-cyclodiphosphate synthase"/>
    <property type="match status" value="1"/>
</dbReference>
<dbReference type="AlphaFoldDB" id="A0A6S6M6A4"/>
<accession>A0A6S6M6A4</accession>
<dbReference type="Gene3D" id="3.30.1330.50">
    <property type="entry name" value="2-C-methyl-D-erythritol 2,4-cyclodiphosphate synthase"/>
    <property type="match status" value="1"/>
</dbReference>
<evidence type="ECO:0000256" key="3">
    <source>
        <dbReference type="ARBA" id="ARBA00008480"/>
    </source>
</evidence>
<feature type="binding site" evidence="8">
    <location>
        <position position="11"/>
    </location>
    <ligand>
        <name>a divalent metal cation</name>
        <dbReference type="ChEBI" id="CHEBI:60240"/>
    </ligand>
</feature>
<evidence type="ECO:0000256" key="7">
    <source>
        <dbReference type="ARBA" id="ARBA00023239"/>
    </source>
</evidence>
<sequence length="162" mass="17382">MSNMRIGHGYDVHRLVEGRKLILGGVDVPYAKGLLGHSDADVLLHAISDAILGAIGEGDIGRHFPDTDPAYKGADSIKLLQHVMGLADAKGYRIGNVDATVVAQRPKLAPFILQMRQNIARALATEDDRVNVKATTTEELGFAGRGEGIAAYGVALLERKER</sequence>
<evidence type="ECO:0000256" key="5">
    <source>
        <dbReference type="ARBA" id="ARBA00022723"/>
    </source>
</evidence>